<proteinExistence type="predicted"/>
<dbReference type="SUPFAM" id="SSF52833">
    <property type="entry name" value="Thioredoxin-like"/>
    <property type="match status" value="3"/>
</dbReference>
<accession>T1GU42</accession>
<sequence>MDFHKRNDSVSHDVMLVKEAFPESGRVVMAKVDCDKESSIASRFHISKYPTLKLIRNGQPTKREYRGQRSADAFAEFITKQLKDPIQEFHDLKQLEKLDTKKRIIVGYFDRRDQPEYNNFRRVATNLKDDCQFHVGFGDSVLAMHPPGSPIVAFRPDVALSYENDETFKGSLSNYDELNIWAQEKCVPLVREITFENAEELTEEGLPFLILFHKPEDTDSIKDYKAIIVNDLISEKRKKRKLLTADGNRFAHPLHHLGKSLDDLPLIAIDSFRHMYLFPNFKDMYTPGKLKQFLQDLYSGKLHREFHYGPDVPIENPEDNQVHPVEKRDATSPPESTFKKLGPSKNRYTLLRDEL</sequence>
<name>T1GU42_MEGSC</name>
<dbReference type="PANTHER" id="PTHR46295">
    <property type="entry name" value="ENDOPLASMIC RETICULUM RESIDENT PROTEIN 44"/>
    <property type="match status" value="1"/>
</dbReference>
<evidence type="ECO:0000259" key="2">
    <source>
        <dbReference type="Pfam" id="PF00085"/>
    </source>
</evidence>
<dbReference type="EMBL" id="CAQQ02109489">
    <property type="status" value="NOT_ANNOTATED_CDS"/>
    <property type="molecule type" value="Genomic_DNA"/>
</dbReference>
<dbReference type="Pfam" id="PF13848">
    <property type="entry name" value="Thioredoxin_6"/>
    <property type="match status" value="1"/>
</dbReference>
<keyword evidence="4" id="KW-1185">Reference proteome</keyword>
<dbReference type="HOGENOM" id="CLU_054449_1_0_1"/>
<dbReference type="EnsemblMetazoa" id="MESCA007244-RA">
    <property type="protein sequence ID" value="MESCA007244-PA"/>
    <property type="gene ID" value="MESCA007244"/>
</dbReference>
<dbReference type="InterPro" id="IPR036249">
    <property type="entry name" value="Thioredoxin-like_sf"/>
</dbReference>
<reference evidence="4" key="1">
    <citation type="submission" date="2013-02" db="EMBL/GenBank/DDBJ databases">
        <authorList>
            <person name="Hughes D."/>
        </authorList>
    </citation>
    <scope>NUCLEOTIDE SEQUENCE</scope>
    <source>
        <strain>Durham</strain>
        <strain evidence="4">NC isolate 2 -- Noor lab</strain>
    </source>
</reference>
<dbReference type="CDD" id="cd03070">
    <property type="entry name" value="PDI_b_ERp44"/>
    <property type="match status" value="1"/>
</dbReference>
<evidence type="ECO:0000313" key="3">
    <source>
        <dbReference type="EnsemblMetazoa" id="MESCA007244-PA"/>
    </source>
</evidence>
<evidence type="ECO:0000256" key="1">
    <source>
        <dbReference type="SAM" id="MobiDB-lite"/>
    </source>
</evidence>
<feature type="domain" description="Thioredoxin" evidence="2">
    <location>
        <begin position="23"/>
        <end position="80"/>
    </location>
</feature>
<feature type="compositionally biased region" description="Basic and acidic residues" evidence="1">
    <location>
        <begin position="320"/>
        <end position="330"/>
    </location>
</feature>
<dbReference type="Pfam" id="PF00085">
    <property type="entry name" value="Thioredoxin"/>
    <property type="match status" value="1"/>
</dbReference>
<dbReference type="InterPro" id="IPR013766">
    <property type="entry name" value="Thioredoxin_domain"/>
</dbReference>
<dbReference type="STRING" id="36166.T1GU42"/>
<protein>
    <recommendedName>
        <fullName evidence="2">Thioredoxin domain-containing protein</fullName>
    </recommendedName>
</protein>
<dbReference type="GO" id="GO:0003756">
    <property type="term" value="F:protein disulfide isomerase activity"/>
    <property type="evidence" value="ECO:0007669"/>
    <property type="project" value="TreeGrafter"/>
</dbReference>
<dbReference type="Proteomes" id="UP000015102">
    <property type="component" value="Unassembled WGS sequence"/>
</dbReference>
<organism evidence="3 4">
    <name type="scientific">Megaselia scalaris</name>
    <name type="common">Humpbacked fly</name>
    <name type="synonym">Phora scalaris</name>
    <dbReference type="NCBI Taxonomy" id="36166"/>
    <lineage>
        <taxon>Eukaryota</taxon>
        <taxon>Metazoa</taxon>
        <taxon>Ecdysozoa</taxon>
        <taxon>Arthropoda</taxon>
        <taxon>Hexapoda</taxon>
        <taxon>Insecta</taxon>
        <taxon>Pterygota</taxon>
        <taxon>Neoptera</taxon>
        <taxon>Endopterygota</taxon>
        <taxon>Diptera</taxon>
        <taxon>Brachycera</taxon>
        <taxon>Muscomorpha</taxon>
        <taxon>Platypezoidea</taxon>
        <taxon>Phoridae</taxon>
        <taxon>Megaseliini</taxon>
        <taxon>Megaselia</taxon>
    </lineage>
</organism>
<dbReference type="GO" id="GO:0005793">
    <property type="term" value="C:endoplasmic reticulum-Golgi intermediate compartment"/>
    <property type="evidence" value="ECO:0007669"/>
    <property type="project" value="TreeGrafter"/>
</dbReference>
<feature type="region of interest" description="Disordered" evidence="1">
    <location>
        <begin position="311"/>
        <end position="343"/>
    </location>
</feature>
<dbReference type="OMA" id="DWCRFSN"/>
<evidence type="ECO:0000313" key="4">
    <source>
        <dbReference type="Proteomes" id="UP000015102"/>
    </source>
</evidence>
<dbReference type="PANTHER" id="PTHR46295:SF1">
    <property type="entry name" value="ENDOPLASMIC RETICULUM RESIDENT PROTEIN 44"/>
    <property type="match status" value="1"/>
</dbReference>
<dbReference type="GO" id="GO:0005789">
    <property type="term" value="C:endoplasmic reticulum membrane"/>
    <property type="evidence" value="ECO:0007669"/>
    <property type="project" value="TreeGrafter"/>
</dbReference>
<dbReference type="GO" id="GO:0006457">
    <property type="term" value="P:protein folding"/>
    <property type="evidence" value="ECO:0007669"/>
    <property type="project" value="TreeGrafter"/>
</dbReference>
<dbReference type="Gene3D" id="3.40.30.10">
    <property type="entry name" value="Glutaredoxin"/>
    <property type="match status" value="3"/>
</dbReference>
<dbReference type="InterPro" id="IPR041870">
    <property type="entry name" value="ERp44_PDI_b_1"/>
</dbReference>
<dbReference type="InterPro" id="IPR052643">
    <property type="entry name" value="ERP44"/>
</dbReference>
<reference evidence="3" key="2">
    <citation type="submission" date="2015-06" db="UniProtKB">
        <authorList>
            <consortium name="EnsemblMetazoa"/>
        </authorList>
    </citation>
    <scope>IDENTIFICATION</scope>
</reference>
<dbReference type="FunFam" id="3.40.30.10:FF:000051">
    <property type="entry name" value="endoplasmic reticulum resident protein 44"/>
    <property type="match status" value="1"/>
</dbReference>
<dbReference type="AlphaFoldDB" id="T1GU42"/>